<reference evidence="2 3" key="1">
    <citation type="submission" date="2020-10" db="EMBL/GenBank/DDBJ databases">
        <title>Trueperella pecoris sp. nov. isolated from bovine and porcine specimens.</title>
        <authorList>
            <person name="Schoenecker L."/>
            <person name="Schnydrig P."/>
            <person name="Brodard I."/>
            <person name="Thomann A."/>
            <person name="Hemphill A."/>
            <person name="Rodriguez-Campos S."/>
            <person name="Perreten V."/>
            <person name="Jores J."/>
            <person name="Kittl S."/>
        </authorList>
    </citation>
    <scope>NUCLEOTIDE SEQUENCE [LARGE SCALE GENOMIC DNA]</scope>
    <source>
        <strain evidence="2 3">19OD0592</strain>
    </source>
</reference>
<gene>
    <name evidence="2" type="ORF">INS90_07420</name>
</gene>
<dbReference type="RefSeq" id="WP_304413602.1">
    <property type="nucleotide sequence ID" value="NZ_CP063212.1"/>
</dbReference>
<organism evidence="2 3">
    <name type="scientific">Trueperella pecoris</name>
    <dbReference type="NCBI Taxonomy" id="2733571"/>
    <lineage>
        <taxon>Bacteria</taxon>
        <taxon>Bacillati</taxon>
        <taxon>Actinomycetota</taxon>
        <taxon>Actinomycetes</taxon>
        <taxon>Actinomycetales</taxon>
        <taxon>Actinomycetaceae</taxon>
        <taxon>Trueperella</taxon>
    </lineage>
</organism>
<sequence>MSERYEQSSIIITSNHSFGEWGTIFHDETIAAAIIDRVIHHADIHFTKGDSYRTRNKTTQKN</sequence>
<dbReference type="AlphaFoldDB" id="A0A7M1QYD1"/>
<dbReference type="EMBL" id="CP063212">
    <property type="protein sequence ID" value="QOR47092.1"/>
    <property type="molecule type" value="Genomic_DNA"/>
</dbReference>
<dbReference type="InterPro" id="IPR027417">
    <property type="entry name" value="P-loop_NTPase"/>
</dbReference>
<keyword evidence="2" id="KW-0067">ATP-binding</keyword>
<dbReference type="GO" id="GO:0005524">
    <property type="term" value="F:ATP binding"/>
    <property type="evidence" value="ECO:0007669"/>
    <property type="project" value="UniProtKB-KW"/>
</dbReference>
<proteinExistence type="predicted"/>
<evidence type="ECO:0000259" key="1">
    <source>
        <dbReference type="Pfam" id="PF01695"/>
    </source>
</evidence>
<dbReference type="InterPro" id="IPR002611">
    <property type="entry name" value="IstB_ATP-bd"/>
</dbReference>
<evidence type="ECO:0000313" key="2">
    <source>
        <dbReference type="EMBL" id="QOR47092.1"/>
    </source>
</evidence>
<dbReference type="Gene3D" id="3.40.50.300">
    <property type="entry name" value="P-loop containing nucleotide triphosphate hydrolases"/>
    <property type="match status" value="1"/>
</dbReference>
<feature type="domain" description="IstB-like ATP-binding" evidence="1">
    <location>
        <begin position="1"/>
        <end position="58"/>
    </location>
</feature>
<evidence type="ECO:0000313" key="3">
    <source>
        <dbReference type="Proteomes" id="UP000594961"/>
    </source>
</evidence>
<dbReference type="Proteomes" id="UP000594961">
    <property type="component" value="Chromosome"/>
</dbReference>
<dbReference type="Pfam" id="PF01695">
    <property type="entry name" value="IstB_IS21"/>
    <property type="match status" value="1"/>
</dbReference>
<keyword evidence="2" id="KW-0547">Nucleotide-binding</keyword>
<name>A0A7M1QYD1_9ACTO</name>
<accession>A0A7M1QYD1</accession>
<protein>
    <submittedName>
        <fullName evidence="2">ATP-binding protein</fullName>
    </submittedName>
</protein>